<evidence type="ECO:0000259" key="1">
    <source>
        <dbReference type="PROSITE" id="PS51186"/>
    </source>
</evidence>
<dbReference type="SUPFAM" id="SSF55729">
    <property type="entry name" value="Acyl-CoA N-acyltransferases (Nat)"/>
    <property type="match status" value="1"/>
</dbReference>
<proteinExistence type="predicted"/>
<reference evidence="2 3" key="1">
    <citation type="submission" date="2016-12" db="EMBL/GenBank/DDBJ databases">
        <title>Diversity of luminous bacteria.</title>
        <authorList>
            <person name="Yoshizawa S."/>
            <person name="Kogure K."/>
        </authorList>
    </citation>
    <scope>NUCLEOTIDE SEQUENCE [LARGE SCALE GENOMIC DNA]</scope>
    <source>
        <strain evidence="2 3">LC1-200</strain>
    </source>
</reference>
<comment type="caution">
    <text evidence="2">The sequence shown here is derived from an EMBL/GenBank/DDBJ whole genome shotgun (WGS) entry which is preliminary data.</text>
</comment>
<dbReference type="GO" id="GO:0016747">
    <property type="term" value="F:acyltransferase activity, transferring groups other than amino-acyl groups"/>
    <property type="evidence" value="ECO:0007669"/>
    <property type="project" value="InterPro"/>
</dbReference>
<sequence>MITIRKAIQADAVLICELRSRAILDKFSAYYSKEQLSLWTDGGVSDGFIQDVMETFYVSVTDGRVIGSGKLNIETGMVDAIFVDPEYCGIGAAKQMLTFLENLAKENGLLLLKLESTINAAPFYRSCGFIGEKLSTYYSPRGISLDCIPMQKPLVKHV</sequence>
<name>A0A2S7VLF7_PHOAN</name>
<dbReference type="Pfam" id="PF13673">
    <property type="entry name" value="Acetyltransf_10"/>
    <property type="match status" value="1"/>
</dbReference>
<keyword evidence="2" id="KW-0808">Transferase</keyword>
<dbReference type="PANTHER" id="PTHR43451:SF1">
    <property type="entry name" value="ACETYLTRANSFERASE"/>
    <property type="match status" value="1"/>
</dbReference>
<organism evidence="2 3">
    <name type="scientific">Photobacterium angustum</name>
    <dbReference type="NCBI Taxonomy" id="661"/>
    <lineage>
        <taxon>Bacteria</taxon>
        <taxon>Pseudomonadati</taxon>
        <taxon>Pseudomonadota</taxon>
        <taxon>Gammaproteobacteria</taxon>
        <taxon>Vibrionales</taxon>
        <taxon>Vibrionaceae</taxon>
        <taxon>Photobacterium</taxon>
    </lineage>
</organism>
<evidence type="ECO:0000313" key="3">
    <source>
        <dbReference type="Proteomes" id="UP000238730"/>
    </source>
</evidence>
<dbReference type="PANTHER" id="PTHR43451">
    <property type="entry name" value="ACETYLTRANSFERASE (GNAT) FAMILY PROTEIN"/>
    <property type="match status" value="1"/>
</dbReference>
<gene>
    <name evidence="2" type="ORF">BTO08_21410</name>
</gene>
<protein>
    <submittedName>
        <fullName evidence="2">GNAT family N-acetyltransferase</fullName>
    </submittedName>
</protein>
<evidence type="ECO:0000313" key="2">
    <source>
        <dbReference type="EMBL" id="PQJ62775.1"/>
    </source>
</evidence>
<feature type="domain" description="N-acetyltransferase" evidence="1">
    <location>
        <begin position="2"/>
        <end position="155"/>
    </location>
</feature>
<dbReference type="CDD" id="cd04301">
    <property type="entry name" value="NAT_SF"/>
    <property type="match status" value="1"/>
</dbReference>
<dbReference type="AlphaFoldDB" id="A0A2S7VLF7"/>
<dbReference type="Gene3D" id="3.40.630.30">
    <property type="match status" value="1"/>
</dbReference>
<accession>A0A2S7VLF7</accession>
<dbReference type="RefSeq" id="WP_198038536.1">
    <property type="nucleotide sequence ID" value="NZ_MSCJ01000003.1"/>
</dbReference>
<dbReference type="InterPro" id="IPR052564">
    <property type="entry name" value="N-acetyltrans/Recomb-assoc"/>
</dbReference>
<dbReference type="Proteomes" id="UP000238730">
    <property type="component" value="Unassembled WGS sequence"/>
</dbReference>
<dbReference type="InterPro" id="IPR000182">
    <property type="entry name" value="GNAT_dom"/>
</dbReference>
<dbReference type="PROSITE" id="PS51186">
    <property type="entry name" value="GNAT"/>
    <property type="match status" value="1"/>
</dbReference>
<dbReference type="InterPro" id="IPR016181">
    <property type="entry name" value="Acyl_CoA_acyltransferase"/>
</dbReference>
<dbReference type="EMBL" id="MSCJ01000003">
    <property type="protein sequence ID" value="PQJ62775.1"/>
    <property type="molecule type" value="Genomic_DNA"/>
</dbReference>